<dbReference type="EMBL" id="PTJA01000005">
    <property type="protein sequence ID" value="PPK80802.1"/>
    <property type="molecule type" value="Genomic_DNA"/>
</dbReference>
<evidence type="ECO:0000259" key="2">
    <source>
        <dbReference type="Pfam" id="PF05569"/>
    </source>
</evidence>
<feature type="domain" description="Peptidase M56" evidence="2">
    <location>
        <begin position="90"/>
        <end position="267"/>
    </location>
</feature>
<proteinExistence type="predicted"/>
<sequence length="388" mass="44866">MEFSILSLLTMTFFSSILIVIIYFVLRDNRIIERIGMAALTLSIGATILRLFIPFELTTSRSMPIGKILPALIHFLEIPVIRSGGFSISLLDALYVIWITGIIIQLVKTIFIYARFTKTITNSRSVIDEEVKEALYKISKYYNKPSSIQIIQTDLVSTPMVFGFFRPRIILPEIKLTTDEWYCILKHEVSHYICGDLWVRFLVEFLCSIYWWNPFVYLFRNQISKAQEIHIDLFVTKSMNEAEQIKYLECLIKIAKIPVSKKLNKWILSFNGDSGNLLSQRFNIILNRPLSSNETRRKKFSALLLPVLVLLALSFSIVFEPYSIKPQDAADTVELTNQNTYLIQNPESGYDVYLNGQFYGHINEIKDSFSGLEIYKNITEVSQIEKNR</sequence>
<feature type="transmembrane region" description="Helical" evidence="1">
    <location>
        <begin position="93"/>
        <end position="114"/>
    </location>
</feature>
<dbReference type="InterPro" id="IPR008756">
    <property type="entry name" value="Peptidase_M56"/>
</dbReference>
<keyword evidence="1" id="KW-1133">Transmembrane helix</keyword>
<feature type="transmembrane region" description="Helical" evidence="1">
    <location>
        <begin position="35"/>
        <end position="53"/>
    </location>
</feature>
<accession>A0A2S6HSV6</accession>
<keyword evidence="1" id="KW-0472">Membrane</keyword>
<name>A0A2S6HSV6_9FIRM</name>
<feature type="transmembrane region" description="Helical" evidence="1">
    <location>
        <begin position="300"/>
        <end position="319"/>
    </location>
</feature>
<gene>
    <name evidence="3" type="ORF">BXY41_10517</name>
</gene>
<organism evidence="3 4">
    <name type="scientific">Lacrimispora xylanisolvens</name>
    <dbReference type="NCBI Taxonomy" id="384636"/>
    <lineage>
        <taxon>Bacteria</taxon>
        <taxon>Bacillati</taxon>
        <taxon>Bacillota</taxon>
        <taxon>Clostridia</taxon>
        <taxon>Lachnospirales</taxon>
        <taxon>Lachnospiraceae</taxon>
        <taxon>Lacrimispora</taxon>
    </lineage>
</organism>
<dbReference type="RefSeq" id="WP_104436800.1">
    <property type="nucleotide sequence ID" value="NZ_PTJA01000005.1"/>
</dbReference>
<dbReference type="Pfam" id="PF05569">
    <property type="entry name" value="Peptidase_M56"/>
    <property type="match status" value="1"/>
</dbReference>
<feature type="transmembrane region" description="Helical" evidence="1">
    <location>
        <begin position="6"/>
        <end position="26"/>
    </location>
</feature>
<evidence type="ECO:0000313" key="4">
    <source>
        <dbReference type="Proteomes" id="UP000237749"/>
    </source>
</evidence>
<keyword evidence="1" id="KW-0812">Transmembrane</keyword>
<comment type="caution">
    <text evidence="3">The sequence shown here is derived from an EMBL/GenBank/DDBJ whole genome shotgun (WGS) entry which is preliminary data.</text>
</comment>
<dbReference type="InterPro" id="IPR052173">
    <property type="entry name" value="Beta-lactam_resp_regulator"/>
</dbReference>
<dbReference type="Proteomes" id="UP000237749">
    <property type="component" value="Unassembled WGS sequence"/>
</dbReference>
<protein>
    <submittedName>
        <fullName evidence="3">Beta-lactamase regulating signal transducer with metallopeptidase domain</fullName>
    </submittedName>
</protein>
<keyword evidence="4" id="KW-1185">Reference proteome</keyword>
<reference evidence="3 4" key="1">
    <citation type="submission" date="2018-02" db="EMBL/GenBank/DDBJ databases">
        <title>Genomic Encyclopedia of Archaeal and Bacterial Type Strains, Phase II (KMG-II): from individual species to whole genera.</title>
        <authorList>
            <person name="Goeker M."/>
        </authorList>
    </citation>
    <scope>NUCLEOTIDE SEQUENCE [LARGE SCALE GENOMIC DNA]</scope>
    <source>
        <strain evidence="3 4">DSM 3808</strain>
    </source>
</reference>
<dbReference type="AlphaFoldDB" id="A0A2S6HSV6"/>
<dbReference type="OrthoDB" id="9814002at2"/>
<dbReference type="PANTHER" id="PTHR34978">
    <property type="entry name" value="POSSIBLE SENSOR-TRANSDUCER PROTEIN BLAR"/>
    <property type="match status" value="1"/>
</dbReference>
<dbReference type="PANTHER" id="PTHR34978:SF3">
    <property type="entry name" value="SLR0241 PROTEIN"/>
    <property type="match status" value="1"/>
</dbReference>
<evidence type="ECO:0000313" key="3">
    <source>
        <dbReference type="EMBL" id="PPK80802.1"/>
    </source>
</evidence>
<evidence type="ECO:0000256" key="1">
    <source>
        <dbReference type="SAM" id="Phobius"/>
    </source>
</evidence>
<dbReference type="CDD" id="cd07341">
    <property type="entry name" value="M56_BlaR1_MecR1_like"/>
    <property type="match status" value="1"/>
</dbReference>